<evidence type="ECO:0000256" key="1">
    <source>
        <dbReference type="ARBA" id="ARBA00023015"/>
    </source>
</evidence>
<evidence type="ECO:0000256" key="2">
    <source>
        <dbReference type="ARBA" id="ARBA00023125"/>
    </source>
</evidence>
<dbReference type="SUPFAM" id="SSF46785">
    <property type="entry name" value="Winged helix' DNA-binding domain"/>
    <property type="match status" value="1"/>
</dbReference>
<evidence type="ECO:0000256" key="3">
    <source>
        <dbReference type="ARBA" id="ARBA00023163"/>
    </source>
</evidence>
<evidence type="ECO:0000313" key="5">
    <source>
        <dbReference type="EMBL" id="NYZ23714.1"/>
    </source>
</evidence>
<dbReference type="Pfam" id="PF00392">
    <property type="entry name" value="GntR"/>
    <property type="match status" value="1"/>
</dbReference>
<dbReference type="PROSITE" id="PS50949">
    <property type="entry name" value="HTH_GNTR"/>
    <property type="match status" value="1"/>
</dbReference>
<dbReference type="PANTHER" id="PTHR44846:SF1">
    <property type="entry name" value="MANNOSYL-D-GLYCERATE TRANSPORT_METABOLISM SYSTEM REPRESSOR MNGR-RELATED"/>
    <property type="match status" value="1"/>
</dbReference>
<dbReference type="SMART" id="SM00345">
    <property type="entry name" value="HTH_GNTR"/>
    <property type="match status" value="1"/>
</dbReference>
<accession>A0ABX2TH80</accession>
<dbReference type="SUPFAM" id="SSF64288">
    <property type="entry name" value="Chorismate lyase-like"/>
    <property type="match status" value="1"/>
</dbReference>
<feature type="domain" description="HTH gntR-type" evidence="4">
    <location>
        <begin position="14"/>
        <end position="82"/>
    </location>
</feature>
<evidence type="ECO:0000313" key="6">
    <source>
        <dbReference type="Proteomes" id="UP000584642"/>
    </source>
</evidence>
<dbReference type="InterPro" id="IPR036388">
    <property type="entry name" value="WH-like_DNA-bd_sf"/>
</dbReference>
<dbReference type="SMART" id="SM00866">
    <property type="entry name" value="UTRA"/>
    <property type="match status" value="1"/>
</dbReference>
<reference evidence="5 6" key="1">
    <citation type="submission" date="2020-05" db="EMBL/GenBank/DDBJ databases">
        <title>Azospirillum oleiclasticum sp. nov, a nitrogen-fixing and heavy crude oil-emulsifying bacterium isolated from the crude oil of Yumen Oilfield.</title>
        <authorList>
            <person name="Wu D."/>
            <person name="Cai M."/>
            <person name="Zhang X."/>
        </authorList>
    </citation>
    <scope>NUCLEOTIDE SEQUENCE [LARGE SCALE GENOMIC DNA]</scope>
    <source>
        <strain evidence="5 6">ROY-1-1-2</strain>
    </source>
</reference>
<comment type="caution">
    <text evidence="5">The sequence shown here is derived from an EMBL/GenBank/DDBJ whole genome shotgun (WGS) entry which is preliminary data.</text>
</comment>
<dbReference type="InterPro" id="IPR028978">
    <property type="entry name" value="Chorismate_lyase_/UTRA_dom_sf"/>
</dbReference>
<sequence length="251" mass="27522">MGVPGPSTSPTSDGPRFQEILEALRADIVGGRLAVGERLPTEQELCLRFRASRYTVREALRRLQDMGLIVRRQGSGSVVAASKVDGRFHNSISSLAELVQYAADTKLEVLAVETILITGRTADLLHSPPDVPWVRVSALRRQPPERTPFCYTEIFLPAAYADVARAIGTFPTAVYAVVESRYGVRVEEVVQSIEATTADANLASRLSVEPGATILTVTRHYLDPDGRVIEVAVNSHPAGRYRYEITLHRAD</sequence>
<dbReference type="InterPro" id="IPR050679">
    <property type="entry name" value="Bact_HTH_transcr_reg"/>
</dbReference>
<dbReference type="Proteomes" id="UP000584642">
    <property type="component" value="Unassembled WGS sequence"/>
</dbReference>
<dbReference type="Pfam" id="PF07702">
    <property type="entry name" value="UTRA"/>
    <property type="match status" value="1"/>
</dbReference>
<evidence type="ECO:0000259" key="4">
    <source>
        <dbReference type="PROSITE" id="PS50949"/>
    </source>
</evidence>
<dbReference type="InterPro" id="IPR000524">
    <property type="entry name" value="Tscrpt_reg_HTH_GntR"/>
</dbReference>
<dbReference type="RefSeq" id="WP_180285492.1">
    <property type="nucleotide sequence ID" value="NZ_JABFDB010000031.1"/>
</dbReference>
<dbReference type="InterPro" id="IPR011663">
    <property type="entry name" value="UTRA"/>
</dbReference>
<keyword evidence="1" id="KW-0805">Transcription regulation</keyword>
<keyword evidence="3" id="KW-0804">Transcription</keyword>
<organism evidence="5 6">
    <name type="scientific">Azospirillum oleiclasticum</name>
    <dbReference type="NCBI Taxonomy" id="2735135"/>
    <lineage>
        <taxon>Bacteria</taxon>
        <taxon>Pseudomonadati</taxon>
        <taxon>Pseudomonadota</taxon>
        <taxon>Alphaproteobacteria</taxon>
        <taxon>Rhodospirillales</taxon>
        <taxon>Azospirillaceae</taxon>
        <taxon>Azospirillum</taxon>
    </lineage>
</organism>
<proteinExistence type="predicted"/>
<dbReference type="InterPro" id="IPR036390">
    <property type="entry name" value="WH_DNA-bd_sf"/>
</dbReference>
<dbReference type="EMBL" id="JABFDB010000031">
    <property type="protein sequence ID" value="NYZ23714.1"/>
    <property type="molecule type" value="Genomic_DNA"/>
</dbReference>
<dbReference type="CDD" id="cd07377">
    <property type="entry name" value="WHTH_GntR"/>
    <property type="match status" value="1"/>
</dbReference>
<dbReference type="PRINTS" id="PR00035">
    <property type="entry name" value="HTHGNTR"/>
</dbReference>
<name>A0ABX2TH80_9PROT</name>
<protein>
    <submittedName>
        <fullName evidence="5">GntR family transcriptional regulator</fullName>
    </submittedName>
</protein>
<dbReference type="Gene3D" id="3.40.1410.10">
    <property type="entry name" value="Chorismate lyase-like"/>
    <property type="match status" value="1"/>
</dbReference>
<keyword evidence="2" id="KW-0238">DNA-binding</keyword>
<dbReference type="Gene3D" id="1.10.10.10">
    <property type="entry name" value="Winged helix-like DNA-binding domain superfamily/Winged helix DNA-binding domain"/>
    <property type="match status" value="1"/>
</dbReference>
<keyword evidence="6" id="KW-1185">Reference proteome</keyword>
<gene>
    <name evidence="5" type="ORF">HND93_28780</name>
</gene>
<dbReference type="PANTHER" id="PTHR44846">
    <property type="entry name" value="MANNOSYL-D-GLYCERATE TRANSPORT/METABOLISM SYSTEM REPRESSOR MNGR-RELATED"/>
    <property type="match status" value="1"/>
</dbReference>